<reference evidence="1 2" key="1">
    <citation type="submission" date="2024-06" db="EMBL/GenBank/DDBJ databases">
        <authorList>
            <person name="Kraege A."/>
            <person name="Thomma B."/>
        </authorList>
    </citation>
    <scope>NUCLEOTIDE SEQUENCE [LARGE SCALE GENOMIC DNA]</scope>
</reference>
<dbReference type="EMBL" id="CAXHTA020000003">
    <property type="protein sequence ID" value="CAL5220247.1"/>
    <property type="molecule type" value="Genomic_DNA"/>
</dbReference>
<name>A0ABP1FRS3_9CHLO</name>
<keyword evidence="2" id="KW-1185">Reference proteome</keyword>
<organism evidence="1 2">
    <name type="scientific">Coccomyxa viridis</name>
    <dbReference type="NCBI Taxonomy" id="1274662"/>
    <lineage>
        <taxon>Eukaryota</taxon>
        <taxon>Viridiplantae</taxon>
        <taxon>Chlorophyta</taxon>
        <taxon>core chlorophytes</taxon>
        <taxon>Trebouxiophyceae</taxon>
        <taxon>Trebouxiophyceae incertae sedis</taxon>
        <taxon>Coccomyxaceae</taxon>
        <taxon>Coccomyxa</taxon>
    </lineage>
</organism>
<evidence type="ECO:0000313" key="2">
    <source>
        <dbReference type="Proteomes" id="UP001497392"/>
    </source>
</evidence>
<accession>A0ABP1FRS3</accession>
<comment type="caution">
    <text evidence="1">The sequence shown here is derived from an EMBL/GenBank/DDBJ whole genome shotgun (WGS) entry which is preliminary data.</text>
</comment>
<gene>
    <name evidence="1" type="primary">g2227</name>
    <name evidence="1" type="ORF">VP750_LOCUS1906</name>
</gene>
<evidence type="ECO:0000313" key="1">
    <source>
        <dbReference type="EMBL" id="CAL5220247.1"/>
    </source>
</evidence>
<protein>
    <submittedName>
        <fullName evidence="1">G2227 protein</fullName>
    </submittedName>
</protein>
<proteinExistence type="predicted"/>
<dbReference type="Proteomes" id="UP001497392">
    <property type="component" value="Unassembled WGS sequence"/>
</dbReference>
<sequence>MNSVQEVAWYVMGNYGSKIDLESAAKKLVSAVIDQDMGAQNLLRIMQQRIRKDITPIPEVIGPVKVLMIFLGIHSPKVLETKDDNITHIRAATEFMVDLPLEPQEVLEALQELRHVLVKYYRPRDSEWWRPYLDALVTYYEAKRGNDSTKLKDIVSREFVMFALPVALDAEILPDPMDLLEIDVEWDVDFDGLGGCEIRVDEAKLDATGISLKSACKKLERSLLFLEWACKLVHGDEIQQVSLVGIVAILDKGPPLRTEIAGCNSHITFYKLYNYQPAYDPCD</sequence>